<protein>
    <recommendedName>
        <fullName evidence="2">DUF4810 domain-containing protein</fullName>
    </recommendedName>
</protein>
<gene>
    <name evidence="1" type="ORF">SDC9_60015</name>
</gene>
<dbReference type="PROSITE" id="PS51257">
    <property type="entry name" value="PROKAR_LIPOPROTEIN"/>
    <property type="match status" value="1"/>
</dbReference>
<comment type="caution">
    <text evidence="1">The sequence shown here is derived from an EMBL/GenBank/DDBJ whole genome shotgun (WGS) entry which is preliminary data.</text>
</comment>
<dbReference type="InterPro" id="IPR014508">
    <property type="entry name" value="UCP020555_TPR-like"/>
</dbReference>
<evidence type="ECO:0000313" key="1">
    <source>
        <dbReference type="EMBL" id="MPM13656.1"/>
    </source>
</evidence>
<organism evidence="1">
    <name type="scientific">bioreactor metagenome</name>
    <dbReference type="NCBI Taxonomy" id="1076179"/>
    <lineage>
        <taxon>unclassified sequences</taxon>
        <taxon>metagenomes</taxon>
        <taxon>ecological metagenomes</taxon>
    </lineage>
</organism>
<dbReference type="Pfam" id="PF16068">
    <property type="entry name" value="DUF4810"/>
    <property type="match status" value="1"/>
</dbReference>
<name>A0A644XBR6_9ZZZZ</name>
<dbReference type="AlphaFoldDB" id="A0A644XBR6"/>
<proteinExistence type="predicted"/>
<dbReference type="PIRSF" id="PIRSF020555">
    <property type="entry name" value="UCP020555"/>
    <property type="match status" value="1"/>
</dbReference>
<sequence length="114" mass="13147">MRKLLFLVSLSCILASCSTTTTLYSWDDYVNSSYKYYKKQTPEAAADLMKTYEDIIKNQKGTRKVVPPGICAEYGYFLIQNGKQEEGLAMFTKEKELYPESAVFMDHLIKKFTK</sequence>
<reference evidence="1" key="1">
    <citation type="submission" date="2019-08" db="EMBL/GenBank/DDBJ databases">
        <authorList>
            <person name="Kucharzyk K."/>
            <person name="Murdoch R.W."/>
            <person name="Higgins S."/>
            <person name="Loffler F."/>
        </authorList>
    </citation>
    <scope>NUCLEOTIDE SEQUENCE</scope>
</reference>
<accession>A0A644XBR6</accession>
<evidence type="ECO:0008006" key="2">
    <source>
        <dbReference type="Google" id="ProtNLM"/>
    </source>
</evidence>
<dbReference type="EMBL" id="VSSQ01002152">
    <property type="protein sequence ID" value="MPM13656.1"/>
    <property type="molecule type" value="Genomic_DNA"/>
</dbReference>